<dbReference type="AlphaFoldDB" id="A0A9P7YQV0"/>
<evidence type="ECO:0000313" key="3">
    <source>
        <dbReference type="Proteomes" id="UP000824998"/>
    </source>
</evidence>
<gene>
    <name evidence="2" type="ORF">BJ875DRAFT_437925</name>
</gene>
<proteinExistence type="predicted"/>
<name>A0A9P7YQV0_9HELO</name>
<organism evidence="2 3">
    <name type="scientific">Amylocarpus encephaloides</name>
    <dbReference type="NCBI Taxonomy" id="45428"/>
    <lineage>
        <taxon>Eukaryota</taxon>
        <taxon>Fungi</taxon>
        <taxon>Dikarya</taxon>
        <taxon>Ascomycota</taxon>
        <taxon>Pezizomycotina</taxon>
        <taxon>Leotiomycetes</taxon>
        <taxon>Helotiales</taxon>
        <taxon>Helotiales incertae sedis</taxon>
        <taxon>Amylocarpus</taxon>
    </lineage>
</organism>
<accession>A0A9P7YQV0</accession>
<reference evidence="2" key="1">
    <citation type="journal article" date="2021" name="IMA Fungus">
        <title>Genomic characterization of three marine fungi, including Emericellopsis atlantica sp. nov. with signatures of a generalist lifestyle and marine biomass degradation.</title>
        <authorList>
            <person name="Hagestad O.C."/>
            <person name="Hou L."/>
            <person name="Andersen J.H."/>
            <person name="Hansen E.H."/>
            <person name="Altermark B."/>
            <person name="Li C."/>
            <person name="Kuhnert E."/>
            <person name="Cox R.J."/>
            <person name="Crous P.W."/>
            <person name="Spatafora J.W."/>
            <person name="Lail K."/>
            <person name="Amirebrahimi M."/>
            <person name="Lipzen A."/>
            <person name="Pangilinan J."/>
            <person name="Andreopoulos W."/>
            <person name="Hayes R.D."/>
            <person name="Ng V."/>
            <person name="Grigoriev I.V."/>
            <person name="Jackson S.A."/>
            <person name="Sutton T.D.S."/>
            <person name="Dobson A.D.W."/>
            <person name="Rama T."/>
        </authorList>
    </citation>
    <scope>NUCLEOTIDE SEQUENCE</scope>
    <source>
        <strain evidence="2">TRa018bII</strain>
    </source>
</reference>
<comment type="caution">
    <text evidence="2">The sequence shown here is derived from an EMBL/GenBank/DDBJ whole genome shotgun (WGS) entry which is preliminary data.</text>
</comment>
<keyword evidence="3" id="KW-1185">Reference proteome</keyword>
<dbReference type="Proteomes" id="UP000824998">
    <property type="component" value="Unassembled WGS sequence"/>
</dbReference>
<dbReference type="EMBL" id="MU251377">
    <property type="protein sequence ID" value="KAG9237997.1"/>
    <property type="molecule type" value="Genomic_DNA"/>
</dbReference>
<evidence type="ECO:0000256" key="1">
    <source>
        <dbReference type="SAM" id="MobiDB-lite"/>
    </source>
</evidence>
<evidence type="ECO:0000313" key="2">
    <source>
        <dbReference type="EMBL" id="KAG9237997.1"/>
    </source>
</evidence>
<feature type="region of interest" description="Disordered" evidence="1">
    <location>
        <begin position="306"/>
        <end position="329"/>
    </location>
</feature>
<feature type="compositionally biased region" description="Basic and acidic residues" evidence="1">
    <location>
        <begin position="316"/>
        <end position="329"/>
    </location>
</feature>
<sequence>MSLIRFYSIHRSSTAIKGGQEGRGVFPASAAASRVQPSQSTPSNADTRLLHGGTTYSRLEHVKYPRPTPLRNRYDTFCPKEEAADILCHNPIGRRRRLALFTTFDTSWNTQISSTSLTKLRMEDADCDTPPAMQTIISSENRVSIQTKLGLAVLKPPIHPYLALQVFLQYCTARVCCGGGCVAGRNGMGSTVGREGAGFSQVGSPGGSTKVLESNKWRISVKQSWRLQRQGAGSRTHGKYGVNLHCQNESFAVAHSGSGLLVQSNRVGPETARNTTTLDAGRLGLPPRAARRIAHEELSVTLADWQQPPAGTPQRISERAVRSLEEGAV</sequence>
<protein>
    <submittedName>
        <fullName evidence="2">Uncharacterized protein</fullName>
    </submittedName>
</protein>